<dbReference type="KEGG" id="moz:MoryE10_13020"/>
<dbReference type="Gene3D" id="3.30.930.10">
    <property type="entry name" value="Bira Bifunctional Protein, Domain 2"/>
    <property type="match status" value="1"/>
</dbReference>
<comment type="subunit">
    <text evidence="1">Homodimer.</text>
</comment>
<keyword evidence="8" id="KW-1185">Reference proteome</keyword>
<dbReference type="AlphaFoldDB" id="A0A8D5AK32"/>
<evidence type="ECO:0000256" key="3">
    <source>
        <dbReference type="ARBA" id="ARBA00022741"/>
    </source>
</evidence>
<dbReference type="NCBIfam" id="TIGR00462">
    <property type="entry name" value="genX"/>
    <property type="match status" value="1"/>
</dbReference>
<keyword evidence="3" id="KW-0547">Nucleotide-binding</keyword>
<dbReference type="InterPro" id="IPR006195">
    <property type="entry name" value="aa-tRNA-synth_II"/>
</dbReference>
<keyword evidence="2 7" id="KW-0436">Ligase</keyword>
<protein>
    <submittedName>
        <fullName evidence="7">Elongation factor P--(R)-beta-lysine ligase</fullName>
    </submittedName>
</protein>
<dbReference type="EMBL" id="AP019782">
    <property type="protein sequence ID" value="BBL70696.1"/>
    <property type="molecule type" value="Genomic_DNA"/>
</dbReference>
<evidence type="ECO:0000313" key="7">
    <source>
        <dbReference type="EMBL" id="BBL70696.1"/>
    </source>
</evidence>
<reference evidence="7" key="1">
    <citation type="submission" date="2019-06" db="EMBL/GenBank/DDBJ databases">
        <title>Complete genome sequence of Methylogaea oryzae strain JCM16910.</title>
        <authorList>
            <person name="Asakawa S."/>
        </authorList>
    </citation>
    <scope>NUCLEOTIDE SEQUENCE</scope>
    <source>
        <strain evidence="7">E10</strain>
    </source>
</reference>
<keyword evidence="7" id="KW-0251">Elongation factor</keyword>
<dbReference type="PROSITE" id="PS50862">
    <property type="entry name" value="AA_TRNA_LIGASE_II"/>
    <property type="match status" value="1"/>
</dbReference>
<dbReference type="GO" id="GO:0000049">
    <property type="term" value="F:tRNA binding"/>
    <property type="evidence" value="ECO:0007669"/>
    <property type="project" value="TreeGrafter"/>
</dbReference>
<dbReference type="InterPro" id="IPR004364">
    <property type="entry name" value="Aa-tRNA-synt_II"/>
</dbReference>
<organism evidence="7 8">
    <name type="scientific">Methylogaea oryzae</name>
    <dbReference type="NCBI Taxonomy" id="1295382"/>
    <lineage>
        <taxon>Bacteria</taxon>
        <taxon>Pseudomonadati</taxon>
        <taxon>Pseudomonadota</taxon>
        <taxon>Gammaproteobacteria</taxon>
        <taxon>Methylococcales</taxon>
        <taxon>Methylococcaceae</taxon>
        <taxon>Methylogaea</taxon>
    </lineage>
</organism>
<dbReference type="SUPFAM" id="SSF55681">
    <property type="entry name" value="Class II aaRS and biotin synthetases"/>
    <property type="match status" value="1"/>
</dbReference>
<dbReference type="Proteomes" id="UP000824988">
    <property type="component" value="Chromosome"/>
</dbReference>
<dbReference type="GO" id="GO:0004824">
    <property type="term" value="F:lysine-tRNA ligase activity"/>
    <property type="evidence" value="ECO:0007669"/>
    <property type="project" value="InterPro"/>
</dbReference>
<comment type="catalytic activity">
    <reaction evidence="5">
        <text>D-beta-lysine + L-lysyl-[protein] + ATP = N(6)-((3R)-3,6-diaminohexanoyl)-L-lysyl-[protein] + AMP + diphosphate + H(+)</text>
        <dbReference type="Rhea" id="RHEA:83435"/>
        <dbReference type="Rhea" id="RHEA-COMP:9752"/>
        <dbReference type="Rhea" id="RHEA-COMP:20131"/>
        <dbReference type="ChEBI" id="CHEBI:15378"/>
        <dbReference type="ChEBI" id="CHEBI:29969"/>
        <dbReference type="ChEBI" id="CHEBI:30616"/>
        <dbReference type="ChEBI" id="CHEBI:33019"/>
        <dbReference type="ChEBI" id="CHEBI:84138"/>
        <dbReference type="ChEBI" id="CHEBI:156053"/>
        <dbReference type="ChEBI" id="CHEBI:456215"/>
    </reaction>
    <physiologicalReaction direction="left-to-right" evidence="5">
        <dbReference type="Rhea" id="RHEA:83436"/>
    </physiologicalReaction>
</comment>
<dbReference type="Pfam" id="PF00152">
    <property type="entry name" value="tRNA-synt_2"/>
    <property type="match status" value="1"/>
</dbReference>
<dbReference type="PANTHER" id="PTHR42918">
    <property type="entry name" value="LYSYL-TRNA SYNTHETASE"/>
    <property type="match status" value="1"/>
</dbReference>
<dbReference type="GO" id="GO:0006430">
    <property type="term" value="P:lysyl-tRNA aminoacylation"/>
    <property type="evidence" value="ECO:0007669"/>
    <property type="project" value="InterPro"/>
</dbReference>
<dbReference type="NCBIfam" id="NF006828">
    <property type="entry name" value="PRK09350.1"/>
    <property type="match status" value="1"/>
</dbReference>
<dbReference type="InterPro" id="IPR018149">
    <property type="entry name" value="Lys-tRNA-synth_II_C"/>
</dbReference>
<keyword evidence="4" id="KW-0067">ATP-binding</keyword>
<evidence type="ECO:0000259" key="6">
    <source>
        <dbReference type="PROSITE" id="PS50862"/>
    </source>
</evidence>
<evidence type="ECO:0000256" key="2">
    <source>
        <dbReference type="ARBA" id="ARBA00022598"/>
    </source>
</evidence>
<evidence type="ECO:0000256" key="1">
    <source>
        <dbReference type="ARBA" id="ARBA00011738"/>
    </source>
</evidence>
<dbReference type="PANTHER" id="PTHR42918:SF6">
    <property type="entry name" value="ELONGATION FACTOR P--(R)-BETA-LYSINE LIGASE"/>
    <property type="match status" value="1"/>
</dbReference>
<evidence type="ECO:0000313" key="8">
    <source>
        <dbReference type="Proteomes" id="UP000824988"/>
    </source>
</evidence>
<name>A0A8D5AK32_9GAMM</name>
<proteinExistence type="predicted"/>
<evidence type="ECO:0000256" key="5">
    <source>
        <dbReference type="ARBA" id="ARBA00052794"/>
    </source>
</evidence>
<dbReference type="FunFam" id="3.30.930.10:FF:000017">
    <property type="entry name" value="Elongation factor P--(R)-beta-lysine ligase"/>
    <property type="match status" value="1"/>
</dbReference>
<accession>A0A8D5AK32</accession>
<dbReference type="GO" id="GO:0005829">
    <property type="term" value="C:cytosol"/>
    <property type="evidence" value="ECO:0007669"/>
    <property type="project" value="TreeGrafter"/>
</dbReference>
<sequence>MLAAIRAYFAAQDVLEVETPLLCQGIGTDPHLEFLPVPQASGEPRYLQTSPEFAMKRLLAAGSGSIYQICKAFRGHESGRLHNPEFTILEWYRVGCDLDGLMDDMEALLGRIAEGRLNAATTRRVAYREVFLEYAGVEPLDGTFEELAACAVRHGVPEAAELCGEDRSLWLDLLFSVAVQPQLGRDGLCFVYDYPACQPSLARAKPGDGRWVERVELFWRGVELANGFHELADAAEQAARFEAERQARREQRLPVPEADGRLLAALTHGLPDCSGVAIGLDRLLMLLADAGHIDEVLAFPHTRA</sequence>
<evidence type="ECO:0000256" key="4">
    <source>
        <dbReference type="ARBA" id="ARBA00022840"/>
    </source>
</evidence>
<dbReference type="InterPro" id="IPR045864">
    <property type="entry name" value="aa-tRNA-synth_II/BPL/LPL"/>
</dbReference>
<dbReference type="GO" id="GO:0005524">
    <property type="term" value="F:ATP binding"/>
    <property type="evidence" value="ECO:0007669"/>
    <property type="project" value="UniProtKB-KW"/>
</dbReference>
<dbReference type="GO" id="GO:0003746">
    <property type="term" value="F:translation elongation factor activity"/>
    <property type="evidence" value="ECO:0007669"/>
    <property type="project" value="UniProtKB-KW"/>
</dbReference>
<gene>
    <name evidence="7" type="primary">epmA</name>
    <name evidence="7" type="ORF">MoryE10_13020</name>
</gene>
<keyword evidence="7" id="KW-0648">Protein biosynthesis</keyword>
<feature type="domain" description="Aminoacyl-transfer RNA synthetases class-II family profile" evidence="6">
    <location>
        <begin position="1"/>
        <end position="300"/>
    </location>
</feature>
<dbReference type="PRINTS" id="PR00982">
    <property type="entry name" value="TRNASYNTHLYS"/>
</dbReference>
<dbReference type="InterPro" id="IPR004525">
    <property type="entry name" value="EpmA"/>
</dbReference>